<dbReference type="PANTHER" id="PTHR36451:SF1">
    <property type="entry name" value="OMEGA-HYDROXY-BETA-DIHYDROMENAQUINONE-9 SULFOTRANSFERASE STF3"/>
    <property type="match status" value="1"/>
</dbReference>
<dbReference type="InterPro" id="IPR052736">
    <property type="entry name" value="Stf3_sulfotransferase"/>
</dbReference>
<name>A0AAE9Y5S2_9ACTN</name>
<dbReference type="EMBL" id="CP116942">
    <property type="protein sequence ID" value="WCO67002.1"/>
    <property type="molecule type" value="Genomic_DNA"/>
</dbReference>
<dbReference type="AlphaFoldDB" id="A0AAE9Y5S2"/>
<dbReference type="KEGG" id="ima:PO878_21145"/>
<dbReference type="Gene3D" id="3.40.50.300">
    <property type="entry name" value="P-loop containing nucleotide triphosphate hydrolases"/>
    <property type="match status" value="1"/>
</dbReference>
<evidence type="ECO:0000313" key="2">
    <source>
        <dbReference type="Proteomes" id="UP001216390"/>
    </source>
</evidence>
<evidence type="ECO:0000313" key="1">
    <source>
        <dbReference type="EMBL" id="WCO67002.1"/>
    </source>
</evidence>
<dbReference type="SUPFAM" id="SSF52540">
    <property type="entry name" value="P-loop containing nucleoside triphosphate hydrolases"/>
    <property type="match status" value="1"/>
</dbReference>
<gene>
    <name evidence="1" type="ORF">PO878_21145</name>
</gene>
<reference evidence="1" key="1">
    <citation type="submission" date="2023-01" db="EMBL/GenBank/DDBJ databases">
        <title>The diversity of Class Acidimicrobiia in South China Sea sediment environments and the proposal of Iamia marina sp. nov., a novel species of the genus Iamia.</title>
        <authorList>
            <person name="He Y."/>
            <person name="Tian X."/>
        </authorList>
    </citation>
    <scope>NUCLEOTIDE SEQUENCE</scope>
    <source>
        <strain evidence="1">DSM 19957</strain>
    </source>
</reference>
<accession>A0AAE9Y5S2</accession>
<dbReference type="RefSeq" id="WP_272736524.1">
    <property type="nucleotide sequence ID" value="NZ_CP116942.1"/>
</dbReference>
<dbReference type="PANTHER" id="PTHR36451">
    <property type="entry name" value="PAPS-DEPENDENT SULFOTRANSFERASE STF3"/>
    <property type="match status" value="1"/>
</dbReference>
<dbReference type="InterPro" id="IPR027417">
    <property type="entry name" value="P-loop_NTPase"/>
</dbReference>
<proteinExistence type="predicted"/>
<keyword evidence="2" id="KW-1185">Reference proteome</keyword>
<sequence length="387" mass="41849">MDALDPEVLLAQAIDLTGLDDLGADGVREGLAVYTASLREEARLSELGEAALASTLVTALANRLRVVAWHRDHPEVAEEHVEAPLVVVGMFRAGTTLLSNLLDRDPANRSLLRWESLDSVPPSTPADHREGPRVDAARAGGEMLEALNPAMRAIHHEDADGPTECVAVMSQDMRSLSWEAIANVWSYGAWLRDADMEATYRYHRQVLQVLQSGGVRGRWALKSPHHALALDTLTVVYPDARLVMLHRDPVVLAASVCSLVSTLTGTFSDADHTAYIAEHWTRMLEDCVARTDAFRAAHPEHPIVDVRYADLVADPVGTVAALYRAVGDELSGPAADAMAALVAERPKGALGTHGYDLASHGLDEGALRERFAGYVERQAIPPEPVPG</sequence>
<protein>
    <submittedName>
        <fullName evidence="1">Sulfotransferase</fullName>
    </submittedName>
</protein>
<dbReference type="Proteomes" id="UP001216390">
    <property type="component" value="Chromosome"/>
</dbReference>
<organism evidence="1 2">
    <name type="scientific">Iamia majanohamensis</name>
    <dbReference type="NCBI Taxonomy" id="467976"/>
    <lineage>
        <taxon>Bacteria</taxon>
        <taxon>Bacillati</taxon>
        <taxon>Actinomycetota</taxon>
        <taxon>Acidimicrobiia</taxon>
        <taxon>Acidimicrobiales</taxon>
        <taxon>Iamiaceae</taxon>
        <taxon>Iamia</taxon>
    </lineage>
</organism>
<dbReference type="Pfam" id="PF13469">
    <property type="entry name" value="Sulfotransfer_3"/>
    <property type="match status" value="1"/>
</dbReference>